<accession>A0A225SN95</accession>
<dbReference type="PROSITE" id="PS50956">
    <property type="entry name" value="HTH_ASNC_2"/>
    <property type="match status" value="1"/>
</dbReference>
<dbReference type="GO" id="GO:0043200">
    <property type="term" value="P:response to amino acid"/>
    <property type="evidence" value="ECO:0007669"/>
    <property type="project" value="TreeGrafter"/>
</dbReference>
<gene>
    <name evidence="6" type="ORF">CEJ45_21165</name>
</gene>
<keyword evidence="4" id="KW-0804">Transcription</keyword>
<sequence>MSLDRMDKRILKALQKDGRIGNAELAKKLGMSATACWNHTKRLMDEGYVKEVRAILDPEKLGLPVLVTVGVVLDRSTPESFAEFEKAVREIAAVQECLLLAGEFDYWIKLRVKDLQAFNRLHANTLLRLPGVRQLRSFFVLNEVKNNPELVVE</sequence>
<evidence type="ECO:0000259" key="5">
    <source>
        <dbReference type="PROSITE" id="PS50956"/>
    </source>
</evidence>
<dbReference type="InterPro" id="IPR000485">
    <property type="entry name" value="AsnC-type_HTH_dom"/>
</dbReference>
<dbReference type="GO" id="GO:0005829">
    <property type="term" value="C:cytosol"/>
    <property type="evidence" value="ECO:0007669"/>
    <property type="project" value="TreeGrafter"/>
</dbReference>
<evidence type="ECO:0000256" key="2">
    <source>
        <dbReference type="ARBA" id="ARBA00023125"/>
    </source>
</evidence>
<organism evidence="6 7">
    <name type="scientific">Herbaspirillum aquaticum</name>
    <dbReference type="NCBI Taxonomy" id="568783"/>
    <lineage>
        <taxon>Bacteria</taxon>
        <taxon>Pseudomonadati</taxon>
        <taxon>Pseudomonadota</taxon>
        <taxon>Betaproteobacteria</taxon>
        <taxon>Burkholderiales</taxon>
        <taxon>Oxalobacteraceae</taxon>
        <taxon>Herbaspirillum</taxon>
    </lineage>
</organism>
<keyword evidence="2" id="KW-0238">DNA-binding</keyword>
<dbReference type="Pfam" id="PF01037">
    <property type="entry name" value="AsnC_trans_reg"/>
    <property type="match status" value="1"/>
</dbReference>
<dbReference type="InterPro" id="IPR019887">
    <property type="entry name" value="Tscrpt_reg_AsnC/Lrp_C"/>
</dbReference>
<dbReference type="InterPro" id="IPR011991">
    <property type="entry name" value="ArsR-like_HTH"/>
</dbReference>
<dbReference type="InterPro" id="IPR011008">
    <property type="entry name" value="Dimeric_a/b-barrel"/>
</dbReference>
<proteinExistence type="predicted"/>
<dbReference type="Proteomes" id="UP000214747">
    <property type="component" value="Unassembled WGS sequence"/>
</dbReference>
<keyword evidence="1" id="KW-0805">Transcription regulation</keyword>
<dbReference type="PRINTS" id="PR00033">
    <property type="entry name" value="HTHASNC"/>
</dbReference>
<dbReference type="EMBL" id="NJGV01000025">
    <property type="protein sequence ID" value="OWY32558.1"/>
    <property type="molecule type" value="Genomic_DNA"/>
</dbReference>
<dbReference type="Gene3D" id="1.10.10.10">
    <property type="entry name" value="Winged helix-like DNA-binding domain superfamily/Winged helix DNA-binding domain"/>
    <property type="match status" value="1"/>
</dbReference>
<dbReference type="CDD" id="cd00090">
    <property type="entry name" value="HTH_ARSR"/>
    <property type="match status" value="1"/>
</dbReference>
<comment type="caution">
    <text evidence="6">The sequence shown here is derived from an EMBL/GenBank/DDBJ whole genome shotgun (WGS) entry which is preliminary data.</text>
</comment>
<dbReference type="GO" id="GO:0043565">
    <property type="term" value="F:sequence-specific DNA binding"/>
    <property type="evidence" value="ECO:0007669"/>
    <property type="project" value="InterPro"/>
</dbReference>
<name>A0A225SN95_9BURK</name>
<reference evidence="6 7" key="1">
    <citation type="journal article" date="2010" name="Int. J. Syst. Evol. Microbiol.">
        <title>Reclassification of Herbaspirillum putei as a later heterotypic synonym of Herbaspirillum huttiense, with the description of H. huttiense subsp. huttiense subsp. nov. and H. huttiense subsp. putei subsp. nov., comb. nov., and description of Herbaspirillum aquaticum sp. nov.</title>
        <authorList>
            <person name="Dobritsa A.P."/>
            <person name="Reddy M.C."/>
            <person name="Samadpour M."/>
        </authorList>
    </citation>
    <scope>NUCLEOTIDE SEQUENCE [LARGE SCALE GENOMIC DNA]</scope>
    <source>
        <strain evidence="6 7">IEH 4430</strain>
    </source>
</reference>
<dbReference type="RefSeq" id="WP_017454720.1">
    <property type="nucleotide sequence ID" value="NZ_JARJFG010000033.1"/>
</dbReference>
<dbReference type="Gene3D" id="3.30.70.920">
    <property type="match status" value="1"/>
</dbReference>
<dbReference type="SUPFAM" id="SSF54909">
    <property type="entry name" value="Dimeric alpha+beta barrel"/>
    <property type="match status" value="1"/>
</dbReference>
<dbReference type="InterPro" id="IPR019888">
    <property type="entry name" value="Tscrpt_reg_AsnC-like"/>
</dbReference>
<evidence type="ECO:0000256" key="4">
    <source>
        <dbReference type="ARBA" id="ARBA00023163"/>
    </source>
</evidence>
<keyword evidence="3" id="KW-0010">Activator</keyword>
<dbReference type="PANTHER" id="PTHR30154:SF0">
    <property type="entry name" value="LEUCINE-RESPONSIVE REGULATORY PROTEIN"/>
    <property type="match status" value="1"/>
</dbReference>
<keyword evidence="7" id="KW-1185">Reference proteome</keyword>
<dbReference type="AlphaFoldDB" id="A0A225SN95"/>
<protein>
    <submittedName>
        <fullName evidence="6">AsnC family transcriptional regulator</fullName>
    </submittedName>
</protein>
<dbReference type="SMART" id="SM00344">
    <property type="entry name" value="HTH_ASNC"/>
    <property type="match status" value="1"/>
</dbReference>
<dbReference type="Pfam" id="PF13412">
    <property type="entry name" value="HTH_24"/>
    <property type="match status" value="1"/>
</dbReference>
<dbReference type="GO" id="GO:0006355">
    <property type="term" value="P:regulation of DNA-templated transcription"/>
    <property type="evidence" value="ECO:0007669"/>
    <property type="project" value="UniProtKB-ARBA"/>
</dbReference>
<evidence type="ECO:0000313" key="6">
    <source>
        <dbReference type="EMBL" id="OWY32558.1"/>
    </source>
</evidence>
<dbReference type="SUPFAM" id="SSF46785">
    <property type="entry name" value="Winged helix' DNA-binding domain"/>
    <property type="match status" value="1"/>
</dbReference>
<evidence type="ECO:0000256" key="3">
    <source>
        <dbReference type="ARBA" id="ARBA00023159"/>
    </source>
</evidence>
<dbReference type="InterPro" id="IPR036390">
    <property type="entry name" value="WH_DNA-bd_sf"/>
</dbReference>
<dbReference type="GeneID" id="90165609"/>
<evidence type="ECO:0000313" key="7">
    <source>
        <dbReference type="Proteomes" id="UP000214747"/>
    </source>
</evidence>
<dbReference type="InterPro" id="IPR036388">
    <property type="entry name" value="WH-like_DNA-bd_sf"/>
</dbReference>
<feature type="domain" description="HTH asnC-type" evidence="5">
    <location>
        <begin position="3"/>
        <end position="64"/>
    </location>
</feature>
<dbReference type="PANTHER" id="PTHR30154">
    <property type="entry name" value="LEUCINE-RESPONSIVE REGULATORY PROTEIN"/>
    <property type="match status" value="1"/>
</dbReference>
<evidence type="ECO:0000256" key="1">
    <source>
        <dbReference type="ARBA" id="ARBA00023015"/>
    </source>
</evidence>